<dbReference type="PANTHER" id="PTHR43278">
    <property type="entry name" value="NAD(P)H-DEPENDENT FMN-CONTAINING OXIDOREDUCTASE YWQN-RELATED"/>
    <property type="match status" value="1"/>
</dbReference>
<accession>A0A4Z0MJW1</accession>
<gene>
    <name evidence="4" type="ORF">EU557_16720</name>
</gene>
<protein>
    <submittedName>
        <fullName evidence="4">NADPH-dependent oxidoreductase</fullName>
    </submittedName>
</protein>
<dbReference type="PANTHER" id="PTHR43278:SF4">
    <property type="entry name" value="NAD(P)H-DEPENDENT FMN-CONTAINING OXIDOREDUCTASE YWQN-RELATED"/>
    <property type="match status" value="1"/>
</dbReference>
<dbReference type="EMBL" id="SRKZ01000004">
    <property type="protein sequence ID" value="TGD79854.1"/>
    <property type="molecule type" value="Genomic_DNA"/>
</dbReference>
<dbReference type="Proteomes" id="UP000298284">
    <property type="component" value="Unassembled WGS sequence"/>
</dbReference>
<proteinExistence type="predicted"/>
<dbReference type="InterPro" id="IPR029039">
    <property type="entry name" value="Flavoprotein-like_sf"/>
</dbReference>
<keyword evidence="2" id="KW-0288">FMN</keyword>
<dbReference type="RefSeq" id="WP_135531598.1">
    <property type="nucleotide sequence ID" value="NZ_SRKZ01000004.1"/>
</dbReference>
<keyword evidence="1" id="KW-0285">Flavoprotein</keyword>
<dbReference type="AlphaFoldDB" id="A0A4Z0MJW1"/>
<dbReference type="InterPro" id="IPR051796">
    <property type="entry name" value="ISF_SsuE-like"/>
</dbReference>
<dbReference type="SUPFAM" id="SSF52218">
    <property type="entry name" value="Flavoproteins"/>
    <property type="match status" value="1"/>
</dbReference>
<evidence type="ECO:0000256" key="2">
    <source>
        <dbReference type="ARBA" id="ARBA00022643"/>
    </source>
</evidence>
<dbReference type="OrthoDB" id="9805976at2"/>
<organism evidence="4 5">
    <name type="scientific">Hymenobacter wooponensis</name>
    <dbReference type="NCBI Taxonomy" id="1525360"/>
    <lineage>
        <taxon>Bacteria</taxon>
        <taxon>Pseudomonadati</taxon>
        <taxon>Bacteroidota</taxon>
        <taxon>Cytophagia</taxon>
        <taxon>Cytophagales</taxon>
        <taxon>Hymenobacteraceae</taxon>
        <taxon>Hymenobacter</taxon>
    </lineage>
</organism>
<reference evidence="4 5" key="1">
    <citation type="submission" date="2019-04" db="EMBL/GenBank/DDBJ databases">
        <authorList>
            <person name="Feng G."/>
            <person name="Zhang J."/>
            <person name="Zhu H."/>
        </authorList>
    </citation>
    <scope>NUCLEOTIDE SEQUENCE [LARGE SCALE GENOMIC DNA]</scope>
    <source>
        <strain evidence="4 5">JCM 19491</strain>
    </source>
</reference>
<keyword evidence="5" id="KW-1185">Reference proteome</keyword>
<sequence length="177" mass="20301">MPVQPVYLPLIIHGSARPDGDTQQLVEQVLAGVPHTLINLRDYSIAAYNYPHDYPTEDAFLHLIELMLRHPVIVFATPVYWYSMSGIMKNFFDRLTDLVEEPHKPLGRQLAGKHAFLLAAGSDEEWPEGFEVPFRRTAEYFDMSYEGSLYHSSKHPFPTEAARRFAQHISRCSQPTQ</sequence>
<name>A0A4Z0MJW1_9BACT</name>
<dbReference type="GO" id="GO:0016491">
    <property type="term" value="F:oxidoreductase activity"/>
    <property type="evidence" value="ECO:0007669"/>
    <property type="project" value="InterPro"/>
</dbReference>
<comment type="caution">
    <text evidence="4">The sequence shown here is derived from an EMBL/GenBank/DDBJ whole genome shotgun (WGS) entry which is preliminary data.</text>
</comment>
<dbReference type="InterPro" id="IPR005025">
    <property type="entry name" value="FMN_Rdtase-like_dom"/>
</dbReference>
<feature type="domain" description="NADPH-dependent FMN reductase-like" evidence="3">
    <location>
        <begin position="10"/>
        <end position="122"/>
    </location>
</feature>
<evidence type="ECO:0000256" key="1">
    <source>
        <dbReference type="ARBA" id="ARBA00022630"/>
    </source>
</evidence>
<evidence type="ECO:0000313" key="5">
    <source>
        <dbReference type="Proteomes" id="UP000298284"/>
    </source>
</evidence>
<dbReference type="Pfam" id="PF03358">
    <property type="entry name" value="FMN_red"/>
    <property type="match status" value="1"/>
</dbReference>
<dbReference type="Gene3D" id="3.40.50.360">
    <property type="match status" value="1"/>
</dbReference>
<evidence type="ECO:0000313" key="4">
    <source>
        <dbReference type="EMBL" id="TGD79854.1"/>
    </source>
</evidence>
<evidence type="ECO:0000259" key="3">
    <source>
        <dbReference type="Pfam" id="PF03358"/>
    </source>
</evidence>